<keyword evidence="2" id="KW-0472">Membrane</keyword>
<evidence type="ECO:0000313" key="3">
    <source>
        <dbReference type="EMBL" id="TKB51452.1"/>
    </source>
</evidence>
<dbReference type="AlphaFoldDB" id="A0A4U1BJS4"/>
<dbReference type="EMBL" id="SWCI01000001">
    <property type="protein sequence ID" value="TKB51452.1"/>
    <property type="molecule type" value="Genomic_DNA"/>
</dbReference>
<reference evidence="3 4" key="1">
    <citation type="submission" date="2019-04" db="EMBL/GenBank/DDBJ databases">
        <authorList>
            <person name="Hwang J.C."/>
        </authorList>
    </citation>
    <scope>NUCLEOTIDE SEQUENCE [LARGE SCALE GENOMIC DNA]</scope>
    <source>
        <strain evidence="3 4">IMCC35001</strain>
    </source>
</reference>
<accession>A0A4U1BJS4</accession>
<organism evidence="3 4">
    <name type="scientific">Ferrimonas sediminicola</name>
    <dbReference type="NCBI Taxonomy" id="2569538"/>
    <lineage>
        <taxon>Bacteria</taxon>
        <taxon>Pseudomonadati</taxon>
        <taxon>Pseudomonadota</taxon>
        <taxon>Gammaproteobacteria</taxon>
        <taxon>Alteromonadales</taxon>
        <taxon>Ferrimonadaceae</taxon>
        <taxon>Ferrimonas</taxon>
    </lineage>
</organism>
<dbReference type="Proteomes" id="UP000305674">
    <property type="component" value="Unassembled WGS sequence"/>
</dbReference>
<evidence type="ECO:0000313" key="4">
    <source>
        <dbReference type="Proteomes" id="UP000305674"/>
    </source>
</evidence>
<dbReference type="OrthoDB" id="6268604at2"/>
<keyword evidence="2" id="KW-0812">Transmembrane</keyword>
<evidence type="ECO:0000256" key="1">
    <source>
        <dbReference type="SAM" id="Coils"/>
    </source>
</evidence>
<comment type="caution">
    <text evidence="3">The sequence shown here is derived from an EMBL/GenBank/DDBJ whole genome shotgun (WGS) entry which is preliminary data.</text>
</comment>
<keyword evidence="1" id="KW-0175">Coiled coil</keyword>
<feature type="transmembrane region" description="Helical" evidence="2">
    <location>
        <begin position="6"/>
        <end position="22"/>
    </location>
</feature>
<evidence type="ECO:0008006" key="5">
    <source>
        <dbReference type="Google" id="ProtNLM"/>
    </source>
</evidence>
<name>A0A4U1BJS4_9GAMM</name>
<evidence type="ECO:0000256" key="2">
    <source>
        <dbReference type="SAM" id="Phobius"/>
    </source>
</evidence>
<keyword evidence="4" id="KW-1185">Reference proteome</keyword>
<protein>
    <recommendedName>
        <fullName evidence="5">Phage shock protein B</fullName>
    </recommendedName>
</protein>
<gene>
    <name evidence="3" type="ORF">FCL40_02540</name>
</gene>
<dbReference type="RefSeq" id="WP_136851025.1">
    <property type="nucleotide sequence ID" value="NZ_SWCI01000001.1"/>
</dbReference>
<proteinExistence type="predicted"/>
<feature type="coiled-coil region" evidence="1">
    <location>
        <begin position="27"/>
        <end position="64"/>
    </location>
</feature>
<sequence>MLTSGSIVAIVAIVMGCLVAMIKSKHKSEAQANLAQFSQLEEELKATRAQCHALEERVVVLEKIVTDSGFDLQQEISRLG</sequence>
<keyword evidence="2" id="KW-1133">Transmembrane helix</keyword>